<evidence type="ECO:0000256" key="1">
    <source>
        <dbReference type="SAM" id="Phobius"/>
    </source>
</evidence>
<reference evidence="2 3" key="1">
    <citation type="submission" date="2015-08" db="EMBL/GenBank/DDBJ databases">
        <title>Complete genome sequence of Rufibacter tibetensis strain 1351t, a radiation-resistant bacterium from tibet plateau.</title>
        <authorList>
            <person name="Dai J."/>
        </authorList>
    </citation>
    <scope>NUCLEOTIDE SEQUENCE [LARGE SCALE GENOMIC DNA]</scope>
    <source>
        <strain evidence="2 3">1351</strain>
    </source>
</reference>
<keyword evidence="1" id="KW-0472">Membrane</keyword>
<keyword evidence="3" id="KW-1185">Reference proteome</keyword>
<gene>
    <name evidence="2" type="ORF">DC20_19045</name>
</gene>
<dbReference type="KEGG" id="rti:DC20_19045"/>
<evidence type="ECO:0000313" key="3">
    <source>
        <dbReference type="Proteomes" id="UP000061382"/>
    </source>
</evidence>
<accession>A0A0P0CFL1</accession>
<name>A0A0P0CFL1_9BACT</name>
<evidence type="ECO:0000313" key="2">
    <source>
        <dbReference type="EMBL" id="ALJ00690.1"/>
    </source>
</evidence>
<feature type="transmembrane region" description="Helical" evidence="1">
    <location>
        <begin position="37"/>
        <end position="56"/>
    </location>
</feature>
<protein>
    <submittedName>
        <fullName evidence="2">Uncharacterized protein</fullName>
    </submittedName>
</protein>
<dbReference type="AlphaFoldDB" id="A0A0P0CFL1"/>
<organism evidence="2 3">
    <name type="scientific">Rufibacter tibetensis</name>
    <dbReference type="NCBI Taxonomy" id="512763"/>
    <lineage>
        <taxon>Bacteria</taxon>
        <taxon>Pseudomonadati</taxon>
        <taxon>Bacteroidota</taxon>
        <taxon>Cytophagia</taxon>
        <taxon>Cytophagales</taxon>
        <taxon>Hymenobacteraceae</taxon>
        <taxon>Rufibacter</taxon>
    </lineage>
</organism>
<dbReference type="Proteomes" id="UP000061382">
    <property type="component" value="Chromosome"/>
</dbReference>
<keyword evidence="1" id="KW-1133">Transmembrane helix</keyword>
<sequence>MFPNIFLITIFLAIAFLVFMNRWMVRQVFPSAVRLRVSVMLAIVAVLASWGLIWVLRQYAEHQNEKNKRDAHTKIAASASLYNRRIV</sequence>
<keyword evidence="1" id="KW-0812">Transmembrane</keyword>
<proteinExistence type="predicted"/>
<dbReference type="PATRIC" id="fig|512763.3.peg.4180"/>
<dbReference type="EMBL" id="CP012643">
    <property type="protein sequence ID" value="ALJ00690.1"/>
    <property type="molecule type" value="Genomic_DNA"/>
</dbReference>
<feature type="transmembrane region" description="Helical" evidence="1">
    <location>
        <begin position="6"/>
        <end position="25"/>
    </location>
</feature>